<name>K9U8D4_CHRTP</name>
<dbReference type="KEGG" id="cthe:Chro_5764"/>
<accession>K9U8D4</accession>
<dbReference type="HOGENOM" id="CLU_3214160_0_0_3"/>
<reference evidence="1 2" key="1">
    <citation type="submission" date="2012-06" db="EMBL/GenBank/DDBJ databases">
        <title>Finished plasmid 1 of genome of Chroococcidiopsis thermalis PCC 7203.</title>
        <authorList>
            <consortium name="US DOE Joint Genome Institute"/>
            <person name="Gugger M."/>
            <person name="Coursin T."/>
            <person name="Rippka R."/>
            <person name="Tandeau De Marsac N."/>
            <person name="Huntemann M."/>
            <person name="Wei C.-L."/>
            <person name="Han J."/>
            <person name="Detter J.C."/>
            <person name="Han C."/>
            <person name="Tapia R."/>
            <person name="Davenport K."/>
            <person name="Daligault H."/>
            <person name="Erkkila T."/>
            <person name="Gu W."/>
            <person name="Munk A.C.C."/>
            <person name="Teshima H."/>
            <person name="Xu Y."/>
            <person name="Chain P."/>
            <person name="Chen A."/>
            <person name="Krypides N."/>
            <person name="Mavromatis K."/>
            <person name="Markowitz V."/>
            <person name="Szeto E."/>
            <person name="Ivanova N."/>
            <person name="Mikhailova N."/>
            <person name="Ovchinnikova G."/>
            <person name="Pagani I."/>
            <person name="Pati A."/>
            <person name="Goodwin L."/>
            <person name="Peters L."/>
            <person name="Pitluck S."/>
            <person name="Woyke T."/>
            <person name="Kerfeld C."/>
        </authorList>
    </citation>
    <scope>NUCLEOTIDE SEQUENCE [LARGE SCALE GENOMIC DNA]</scope>
    <source>
        <strain evidence="1 2">PCC 7203</strain>
        <plasmid evidence="1 2">pCHRO.01</plasmid>
    </source>
</reference>
<geneLocation type="plasmid" evidence="1 2">
    <name>pCHRO.01</name>
</geneLocation>
<dbReference type="RefSeq" id="WP_015163042.1">
    <property type="nucleotide sequence ID" value="NC_019699.1"/>
</dbReference>
<dbReference type="EMBL" id="CP003598">
    <property type="protein sequence ID" value="AFY91105.1"/>
    <property type="molecule type" value="Genomic_DNA"/>
</dbReference>
<gene>
    <name evidence="1" type="ORF">Chro_5764</name>
</gene>
<dbReference type="Proteomes" id="UP000010384">
    <property type="component" value="Plasmid pCHRO.01"/>
</dbReference>
<evidence type="ECO:0000313" key="2">
    <source>
        <dbReference type="Proteomes" id="UP000010384"/>
    </source>
</evidence>
<proteinExistence type="predicted"/>
<dbReference type="AlphaFoldDB" id="K9U8D4"/>
<keyword evidence="1" id="KW-0614">Plasmid</keyword>
<organism evidence="1 2">
    <name type="scientific">Chroococcidiopsis thermalis (strain PCC 7203)</name>
    <dbReference type="NCBI Taxonomy" id="251229"/>
    <lineage>
        <taxon>Bacteria</taxon>
        <taxon>Bacillati</taxon>
        <taxon>Cyanobacteriota</taxon>
        <taxon>Cyanophyceae</taxon>
        <taxon>Chroococcidiopsidales</taxon>
        <taxon>Chroococcidiopsidaceae</taxon>
        <taxon>Chroococcidiopsis</taxon>
    </lineage>
</organism>
<protein>
    <submittedName>
        <fullName evidence="1">Uncharacterized protein</fullName>
    </submittedName>
</protein>
<keyword evidence="2" id="KW-1185">Reference proteome</keyword>
<dbReference type="InParanoid" id="K9U8D4"/>
<evidence type="ECO:0000313" key="1">
    <source>
        <dbReference type="EMBL" id="AFY91105.1"/>
    </source>
</evidence>
<sequence>MLTGDELNVALAHLPVLTQSEVAYRIVHAKYALLCSIVVEIDLV</sequence>